<evidence type="ECO:0000256" key="4">
    <source>
        <dbReference type="ARBA" id="ARBA00022519"/>
    </source>
</evidence>
<dbReference type="GO" id="GO:0009002">
    <property type="term" value="F:serine-type D-Ala-D-Ala carboxypeptidase activity"/>
    <property type="evidence" value="ECO:0007669"/>
    <property type="project" value="InterPro"/>
</dbReference>
<dbReference type="NCBIfam" id="TIGR03423">
    <property type="entry name" value="pbp2_mrdA"/>
    <property type="match status" value="1"/>
</dbReference>
<dbReference type="Pfam" id="PF00905">
    <property type="entry name" value="Transpeptidase"/>
    <property type="match status" value="1"/>
</dbReference>
<evidence type="ECO:0000256" key="1">
    <source>
        <dbReference type="ARBA" id="ARBA00004167"/>
    </source>
</evidence>
<evidence type="ECO:0000313" key="17">
    <source>
        <dbReference type="Proteomes" id="UP000294678"/>
    </source>
</evidence>
<evidence type="ECO:0000259" key="15">
    <source>
        <dbReference type="Pfam" id="PF03717"/>
    </source>
</evidence>
<dbReference type="Gene3D" id="3.90.1310.10">
    <property type="entry name" value="Penicillin-binding protein 2a (Domain 2)"/>
    <property type="match status" value="1"/>
</dbReference>
<keyword evidence="4" id="KW-0997">Cell inner membrane</keyword>
<dbReference type="GO" id="GO:0009252">
    <property type="term" value="P:peptidoglycan biosynthetic process"/>
    <property type="evidence" value="ECO:0007669"/>
    <property type="project" value="UniProtKB-KW"/>
</dbReference>
<evidence type="ECO:0000256" key="10">
    <source>
        <dbReference type="ARBA" id="ARBA00022989"/>
    </source>
</evidence>
<dbReference type="GO" id="GO:0005886">
    <property type="term" value="C:plasma membrane"/>
    <property type="evidence" value="ECO:0007669"/>
    <property type="project" value="UniProtKB-SubCell"/>
</dbReference>
<evidence type="ECO:0000259" key="14">
    <source>
        <dbReference type="Pfam" id="PF00905"/>
    </source>
</evidence>
<keyword evidence="3" id="KW-1003">Cell membrane</keyword>
<feature type="transmembrane region" description="Helical" evidence="13">
    <location>
        <begin position="26"/>
        <end position="44"/>
    </location>
</feature>
<evidence type="ECO:0000256" key="2">
    <source>
        <dbReference type="ARBA" id="ARBA00004236"/>
    </source>
</evidence>
<proteinExistence type="predicted"/>
<comment type="subcellular location">
    <subcellularLocation>
        <location evidence="2">Cell membrane</location>
    </subcellularLocation>
    <subcellularLocation>
        <location evidence="1">Membrane</location>
        <topology evidence="1">Single-pass membrane protein</topology>
    </subcellularLocation>
</comment>
<evidence type="ECO:0000256" key="5">
    <source>
        <dbReference type="ARBA" id="ARBA00022670"/>
    </source>
</evidence>
<dbReference type="Gene3D" id="3.30.1390.30">
    <property type="entry name" value="Penicillin-binding protein 2a, domain 3"/>
    <property type="match status" value="1"/>
</dbReference>
<organism evidence="16 17">
    <name type="scientific">Hypnocyclicus thermotrophus</name>
    <dbReference type="NCBI Taxonomy" id="1627895"/>
    <lineage>
        <taxon>Bacteria</taxon>
        <taxon>Fusobacteriati</taxon>
        <taxon>Fusobacteriota</taxon>
        <taxon>Fusobacteriia</taxon>
        <taxon>Fusobacteriales</taxon>
        <taxon>Fusobacteriaceae</taxon>
        <taxon>Hypnocyclicus</taxon>
    </lineage>
</organism>
<dbReference type="GO" id="GO:0006508">
    <property type="term" value="P:proteolysis"/>
    <property type="evidence" value="ECO:0007669"/>
    <property type="project" value="UniProtKB-KW"/>
</dbReference>
<reference evidence="16 17" key="1">
    <citation type="submission" date="2019-03" db="EMBL/GenBank/DDBJ databases">
        <title>Genomic Encyclopedia of Type Strains, Phase IV (KMG-IV): sequencing the most valuable type-strain genomes for metagenomic binning, comparative biology and taxonomic classification.</title>
        <authorList>
            <person name="Goeker M."/>
        </authorList>
    </citation>
    <scope>NUCLEOTIDE SEQUENCE [LARGE SCALE GENOMIC DNA]</scope>
    <source>
        <strain evidence="16 17">DSM 100055</strain>
    </source>
</reference>
<evidence type="ECO:0000256" key="13">
    <source>
        <dbReference type="SAM" id="Phobius"/>
    </source>
</evidence>
<dbReference type="EMBL" id="SOBG01000005">
    <property type="protein sequence ID" value="TDT69764.1"/>
    <property type="molecule type" value="Genomic_DNA"/>
</dbReference>
<dbReference type="InterPro" id="IPR001460">
    <property type="entry name" value="PCN-bd_Tpept"/>
</dbReference>
<dbReference type="Pfam" id="PF03717">
    <property type="entry name" value="PBP_dimer"/>
    <property type="match status" value="1"/>
</dbReference>
<keyword evidence="17" id="KW-1185">Reference proteome</keyword>
<dbReference type="PANTHER" id="PTHR30627">
    <property type="entry name" value="PEPTIDOGLYCAN D,D-TRANSPEPTIDASE"/>
    <property type="match status" value="1"/>
</dbReference>
<dbReference type="InterPro" id="IPR036138">
    <property type="entry name" value="PBP_dimer_sf"/>
</dbReference>
<feature type="domain" description="Penicillin-binding protein transpeptidase" evidence="14">
    <location>
        <begin position="271"/>
        <end position="590"/>
    </location>
</feature>
<dbReference type="InterPro" id="IPR017790">
    <property type="entry name" value="Penicillin-binding_protein_2"/>
</dbReference>
<dbReference type="GO" id="GO:0071555">
    <property type="term" value="P:cell wall organization"/>
    <property type="evidence" value="ECO:0007669"/>
    <property type="project" value="UniProtKB-KW"/>
</dbReference>
<evidence type="ECO:0000256" key="3">
    <source>
        <dbReference type="ARBA" id="ARBA00022475"/>
    </source>
</evidence>
<dbReference type="GO" id="GO:0008658">
    <property type="term" value="F:penicillin binding"/>
    <property type="evidence" value="ECO:0007669"/>
    <property type="project" value="InterPro"/>
</dbReference>
<dbReference type="InterPro" id="IPR012338">
    <property type="entry name" value="Beta-lactam/transpept-like"/>
</dbReference>
<keyword evidence="11 13" id="KW-0472">Membrane</keyword>
<keyword evidence="7" id="KW-0378">Hydrolase</keyword>
<keyword evidence="5" id="KW-0645">Protease</keyword>
<evidence type="ECO:0000256" key="7">
    <source>
        <dbReference type="ARBA" id="ARBA00022801"/>
    </source>
</evidence>
<dbReference type="Gene3D" id="3.40.710.10">
    <property type="entry name" value="DD-peptidase/beta-lactamase superfamily"/>
    <property type="match status" value="1"/>
</dbReference>
<dbReference type="GO" id="GO:0071972">
    <property type="term" value="F:peptidoglycan L,D-transpeptidase activity"/>
    <property type="evidence" value="ECO:0007669"/>
    <property type="project" value="TreeGrafter"/>
</dbReference>
<dbReference type="Proteomes" id="UP000294678">
    <property type="component" value="Unassembled WGS sequence"/>
</dbReference>
<accession>A0AA46I5C7</accession>
<sequence length="597" mass="68722">MGAKMRKKQNEIKISLVKNYKFRLNILKIFIILVYGLVLIRLFYMQVYNREEFIEKSKKNRIKIRRIEAPRGNIYDRNGKLLVKNIAGYRLVYLNGRRYNDEIVKNIAELLGISKESVIKKIKYGEIYTYTGENVLEQDLEIEKAHKIMEKISKYSYLDVISYSKRYYIYNDLASHVLGYIKPITEKEYEKLKDNPVYTKRSYTGKKGIEKQYDELLQGKDGYEYIEVNAYNKIVKKIKNAEVKPGSNLYLSIDYELQKYITDFLGNEKAAFLAMEAKTGKIITMVSSPEYSLNMFTSKFSTKDWNKLIKNPSRPLINRITGSTYPPGSIFKPLVAMSFLEQGIDKDYEIYDPGYYQIGKWKYRSWKRGGHGYTNMEKSIIESVNTYYYTMGDKIGHKPIIETASKFGLGKKTGIDLPDEKVGILPDKEWKKVHYGEGWYRGDTVNLSIGQGYLLVTPLQMLLAYDVLANNGIGYKPHILDKVIDSEGKVKNIEHEISILYNGKKEYFDTLREAMVQVVDSNHGTGRRLRRDFVKIAAKTGSAQNSMYSDTHAWAAGYFPADNPEIVFVSFVEGGGSGGAIATKAVNAFIDKYYENK</sequence>
<feature type="domain" description="Penicillin-binding protein dimerisation" evidence="15">
    <location>
        <begin position="67"/>
        <end position="238"/>
    </location>
</feature>
<keyword evidence="6 13" id="KW-0812">Transmembrane</keyword>
<evidence type="ECO:0000256" key="8">
    <source>
        <dbReference type="ARBA" id="ARBA00022960"/>
    </source>
</evidence>
<comment type="caution">
    <text evidence="16">The sequence shown here is derived from an EMBL/GenBank/DDBJ whole genome shotgun (WGS) entry which is preliminary data.</text>
</comment>
<dbReference type="GO" id="GO:0008360">
    <property type="term" value="P:regulation of cell shape"/>
    <property type="evidence" value="ECO:0007669"/>
    <property type="project" value="UniProtKB-KW"/>
</dbReference>
<keyword evidence="8" id="KW-0133">Cell shape</keyword>
<gene>
    <name evidence="16" type="ORF">EV215_1299</name>
</gene>
<evidence type="ECO:0000256" key="9">
    <source>
        <dbReference type="ARBA" id="ARBA00022984"/>
    </source>
</evidence>
<dbReference type="SUPFAM" id="SSF56601">
    <property type="entry name" value="beta-lactamase/transpeptidase-like"/>
    <property type="match status" value="1"/>
</dbReference>
<name>A0AA46I5C7_9FUSO</name>
<keyword evidence="9" id="KW-0573">Peptidoglycan synthesis</keyword>
<evidence type="ECO:0000256" key="6">
    <source>
        <dbReference type="ARBA" id="ARBA00022692"/>
    </source>
</evidence>
<keyword evidence="10 13" id="KW-1133">Transmembrane helix</keyword>
<keyword evidence="12" id="KW-0961">Cell wall biogenesis/degradation</keyword>
<dbReference type="AlphaFoldDB" id="A0AA46I5C7"/>
<dbReference type="InterPro" id="IPR050515">
    <property type="entry name" value="Beta-lactam/transpept"/>
</dbReference>
<dbReference type="PANTHER" id="PTHR30627:SF2">
    <property type="entry name" value="PEPTIDOGLYCAN D,D-TRANSPEPTIDASE MRDA"/>
    <property type="match status" value="1"/>
</dbReference>
<evidence type="ECO:0000313" key="16">
    <source>
        <dbReference type="EMBL" id="TDT69764.1"/>
    </source>
</evidence>
<evidence type="ECO:0000256" key="12">
    <source>
        <dbReference type="ARBA" id="ARBA00023316"/>
    </source>
</evidence>
<evidence type="ECO:0000256" key="11">
    <source>
        <dbReference type="ARBA" id="ARBA00023136"/>
    </source>
</evidence>
<dbReference type="SUPFAM" id="SSF56519">
    <property type="entry name" value="Penicillin binding protein dimerisation domain"/>
    <property type="match status" value="1"/>
</dbReference>
<protein>
    <submittedName>
        <fullName evidence="16">Penicillin-binding protein 2</fullName>
    </submittedName>
</protein>
<dbReference type="InterPro" id="IPR005311">
    <property type="entry name" value="PBP_dimer"/>
</dbReference>